<reference evidence="2 3" key="1">
    <citation type="submission" date="2018-07" db="EMBL/GenBank/DDBJ databases">
        <title>Genomic Encyclopedia of Type Strains, Phase IV (KMG-IV): sequencing the most valuable type-strain genomes for metagenomic binning, comparative biology and taxonomic classification.</title>
        <authorList>
            <person name="Goeker M."/>
        </authorList>
    </citation>
    <scope>NUCLEOTIDE SEQUENCE [LARGE SCALE GENOMIC DNA]</scope>
    <source>
        <strain evidence="2 3">DSM 44952</strain>
    </source>
</reference>
<dbReference type="Proteomes" id="UP000255355">
    <property type="component" value="Unassembled WGS sequence"/>
</dbReference>
<evidence type="ECO:0000313" key="2">
    <source>
        <dbReference type="EMBL" id="RDI49170.1"/>
    </source>
</evidence>
<protein>
    <submittedName>
        <fullName evidence="2">Uncharacterized protein</fullName>
    </submittedName>
</protein>
<keyword evidence="3" id="KW-1185">Reference proteome</keyword>
<accession>A0A370GZR2</accession>
<dbReference type="RefSeq" id="WP_147289021.1">
    <property type="nucleotide sequence ID" value="NZ_QQAZ01000007.1"/>
</dbReference>
<dbReference type="STRING" id="1210089.GCA_001613165_00788"/>
<evidence type="ECO:0000256" key="1">
    <source>
        <dbReference type="SAM" id="MobiDB-lite"/>
    </source>
</evidence>
<name>A0A370GZR2_9NOCA</name>
<feature type="compositionally biased region" description="Basic and acidic residues" evidence="1">
    <location>
        <begin position="506"/>
        <end position="515"/>
    </location>
</feature>
<comment type="caution">
    <text evidence="2">The sequence shown here is derived from an EMBL/GenBank/DDBJ whole genome shotgun (WGS) entry which is preliminary data.</text>
</comment>
<feature type="compositionally biased region" description="Basic and acidic residues" evidence="1">
    <location>
        <begin position="464"/>
        <end position="480"/>
    </location>
</feature>
<gene>
    <name evidence="2" type="ORF">DFR68_107298</name>
</gene>
<feature type="compositionally biased region" description="Polar residues" evidence="1">
    <location>
        <begin position="495"/>
        <end position="505"/>
    </location>
</feature>
<evidence type="ECO:0000313" key="3">
    <source>
        <dbReference type="Proteomes" id="UP000255355"/>
    </source>
</evidence>
<dbReference type="EMBL" id="QQAZ01000007">
    <property type="protein sequence ID" value="RDI49170.1"/>
    <property type="molecule type" value="Genomic_DNA"/>
</dbReference>
<organism evidence="2 3">
    <name type="scientific">Nocardia mexicana</name>
    <dbReference type="NCBI Taxonomy" id="279262"/>
    <lineage>
        <taxon>Bacteria</taxon>
        <taxon>Bacillati</taxon>
        <taxon>Actinomycetota</taxon>
        <taxon>Actinomycetes</taxon>
        <taxon>Mycobacteriales</taxon>
        <taxon>Nocardiaceae</taxon>
        <taxon>Nocardia</taxon>
    </lineage>
</organism>
<sequence>MTILVRESAQNSWDARVDDNVAVDFRMDLQTVGPAEAAAWRQHFLRAAPAESYLPLAKSLRQPIVRVLSISDRGTDGLGGPTRADDIVDNKDRDFVSFLRNIGEPRDKALGGGTYGFGKGILYLVSKPGVILVYTRCKYMGRLETRLMGAALWRSYQAPPSARHHRYTGRHWWGDDSGDVIEPLVGEAAEDMARQFGLKPFKQSETGTTIIIVDPEFDDREPATVAAYLADTIAWQLWPKMLPRNTSGVPPMRFTVTCDGLEYPIPDPTGRHPLRLFVAAYQQMIGVGGRELRCLRPKRLLGRLGLEKRTMPPIEQTDAAAIAGIDGHIHHVCLMRPAELVVTYWPAPKPQSELISYAGVFCADPGMDLVYAAAEPPTHDTWNYQSLEDRDHRVFVRTTFTRLKEETEAIVGMRAGERTPVANFSLGAASDRFSPLIGGVWGVGGATDYGRPGETRSPIGPRNRRVEDEANTNDEGREGDAAGGASPDQWRPRGSKTSGDASGRSNDTRPVRRPRVDYVGSPYLDERDGLAIVVQEFRLPVSVVHRVTADLAVALTTDGGRETEAPQGASRPDLIGWEDDDGRVRRAESLTADGGDGRVWKAIVNPAPDTMTDIKIRVTAVNN</sequence>
<dbReference type="OrthoDB" id="3267770at2"/>
<proteinExistence type="predicted"/>
<dbReference type="AlphaFoldDB" id="A0A370GZR2"/>
<feature type="region of interest" description="Disordered" evidence="1">
    <location>
        <begin position="444"/>
        <end position="515"/>
    </location>
</feature>